<dbReference type="AlphaFoldDB" id="A0A3B1DB44"/>
<evidence type="ECO:0008006" key="2">
    <source>
        <dbReference type="Google" id="ProtNLM"/>
    </source>
</evidence>
<proteinExistence type="predicted"/>
<dbReference type="Gene3D" id="2.60.40.420">
    <property type="entry name" value="Cupredoxins - blue copper proteins"/>
    <property type="match status" value="1"/>
</dbReference>
<protein>
    <recommendedName>
        <fullName evidence="2">Methylamine utilization protein</fullName>
    </recommendedName>
</protein>
<dbReference type="InterPro" id="IPR008972">
    <property type="entry name" value="Cupredoxin"/>
</dbReference>
<sequence>MKKNKQFQCVIAAVALFGTLLMVNSVEAAGYGKVIGKFVFKGKIPEKAILVKKGDPAAKDAKVCAAHGVKSNALVIDKKTRGIKNILVYIKTMESDEIHPKLAKSAKKVVDFDQVGCSFTPHILIVRTDQKVRVLSGDNCSHNFHSLPIRQRASNFVVQPMDRKGKLVEMKTSESLPTSIKCDIHPWMKAYWLVLNHPYSTKTKEDGSFEIDLVPAGKQKFRVWHEKKGYVNAGKRTGFTARVKDGKTFDLGTIELTVDDLK</sequence>
<dbReference type="SUPFAM" id="SSF49503">
    <property type="entry name" value="Cupredoxins"/>
    <property type="match status" value="1"/>
</dbReference>
<gene>
    <name evidence="1" type="ORF">MNBD_PLANCTO02-2174</name>
</gene>
<dbReference type="InterPro" id="IPR008969">
    <property type="entry name" value="CarboxyPept-like_regulatory"/>
</dbReference>
<dbReference type="EMBL" id="UOGL01000029">
    <property type="protein sequence ID" value="VAX36061.1"/>
    <property type="molecule type" value="Genomic_DNA"/>
</dbReference>
<name>A0A3B1DB44_9ZZZZ</name>
<dbReference type="SUPFAM" id="SSF49464">
    <property type="entry name" value="Carboxypeptidase regulatory domain-like"/>
    <property type="match status" value="1"/>
</dbReference>
<accession>A0A3B1DB44</accession>
<evidence type="ECO:0000313" key="1">
    <source>
        <dbReference type="EMBL" id="VAX36061.1"/>
    </source>
</evidence>
<reference evidence="1" key="1">
    <citation type="submission" date="2018-06" db="EMBL/GenBank/DDBJ databases">
        <authorList>
            <person name="Zhirakovskaya E."/>
        </authorList>
    </citation>
    <scope>NUCLEOTIDE SEQUENCE</scope>
</reference>
<organism evidence="1">
    <name type="scientific">hydrothermal vent metagenome</name>
    <dbReference type="NCBI Taxonomy" id="652676"/>
    <lineage>
        <taxon>unclassified sequences</taxon>
        <taxon>metagenomes</taxon>
        <taxon>ecological metagenomes</taxon>
    </lineage>
</organism>